<accession>A0A250WXE0</accession>
<protein>
    <submittedName>
        <fullName evidence="1">Uncharacterized protein</fullName>
    </submittedName>
</protein>
<name>A0A250WXE0_9CHLO</name>
<organism evidence="1 2">
    <name type="scientific">Chlamydomonas eustigma</name>
    <dbReference type="NCBI Taxonomy" id="1157962"/>
    <lineage>
        <taxon>Eukaryota</taxon>
        <taxon>Viridiplantae</taxon>
        <taxon>Chlorophyta</taxon>
        <taxon>core chlorophytes</taxon>
        <taxon>Chlorophyceae</taxon>
        <taxon>CS clade</taxon>
        <taxon>Chlamydomonadales</taxon>
        <taxon>Chlamydomonadaceae</taxon>
        <taxon>Chlamydomonas</taxon>
    </lineage>
</organism>
<keyword evidence="2" id="KW-1185">Reference proteome</keyword>
<gene>
    <name evidence="1" type="ORF">CEUSTIGMA_g2898.t1</name>
</gene>
<dbReference type="EMBL" id="BEGY01000012">
    <property type="protein sequence ID" value="GAX75455.1"/>
    <property type="molecule type" value="Genomic_DNA"/>
</dbReference>
<dbReference type="Proteomes" id="UP000232323">
    <property type="component" value="Unassembled WGS sequence"/>
</dbReference>
<dbReference type="AlphaFoldDB" id="A0A250WXE0"/>
<dbReference type="OrthoDB" id="529273at2759"/>
<evidence type="ECO:0000313" key="2">
    <source>
        <dbReference type="Proteomes" id="UP000232323"/>
    </source>
</evidence>
<evidence type="ECO:0000313" key="1">
    <source>
        <dbReference type="EMBL" id="GAX75455.1"/>
    </source>
</evidence>
<proteinExistence type="predicted"/>
<reference evidence="1 2" key="1">
    <citation type="submission" date="2017-08" db="EMBL/GenBank/DDBJ databases">
        <title>Acidophilic green algal genome provides insights into adaptation to an acidic environment.</title>
        <authorList>
            <person name="Hirooka S."/>
            <person name="Hirose Y."/>
            <person name="Kanesaki Y."/>
            <person name="Higuchi S."/>
            <person name="Fujiwara T."/>
            <person name="Onuma R."/>
            <person name="Era A."/>
            <person name="Ohbayashi R."/>
            <person name="Uzuka A."/>
            <person name="Nozaki H."/>
            <person name="Yoshikawa H."/>
            <person name="Miyagishima S.Y."/>
        </authorList>
    </citation>
    <scope>NUCLEOTIDE SEQUENCE [LARGE SCALE GENOMIC DNA]</scope>
    <source>
        <strain evidence="1 2">NIES-2499</strain>
    </source>
</reference>
<comment type="caution">
    <text evidence="1">The sequence shown here is derived from an EMBL/GenBank/DDBJ whole genome shotgun (WGS) entry which is preliminary data.</text>
</comment>
<sequence length="832" mass="92038">MQGKMRTTKECGNTSAYKWAFHATYTSRRQFADCYEKTKGTKPPSPRFNHRHCLKLAGATCLLLLAVLTVTTVDKQHLHLHSQASCHHPSGNHGPSTKEVKWLLHESQPCMAQPVSDILKPILLILDASREGCRYSFNGYVHDGNVDPFLKPRHNSSNDSDPLPWKQLELPDSIVASRCAWKALGVAEIARMRMQKDIDDVTSFNTVQQQQGQQKAKAGNEEKIKYSLFSMEPAERLLSGLEAYSLLDLFFSHMLSQERGPTVLPYELQRPEVQPLLNLLRHVWLAHPLSSTSKGDSQRASPAAVPLDHCSTDSGSALMLVVAKAIEVLAHASCKGPILSNTASPPTPSNLPYVLMRRMTFALLQLLYASDQTDSTACRVAVDRVLSDILTAFSKASQCSKSARKVMEFYHISKAGGTSMCQLAADSNLKNPGFDTDTNCIVLKVLDGPHWTRTMPNEPKSNVWASVEPVSYCHTAHHGPGEPIRNRVTCSNRTSFFVSQGISFYSNEGSLHDGNFTLGSSRVCHEMDSVIVLREGVERARSHVSEVVKVYDKLAKDHGPLYVPPKDIQQWKVFAPATVDNYMTRTLLGPGPMHCREFGTIGESELLTASLALSSMDHILILGDEDHGDVVMRAGMGWKSALRGKRWRWSNMNIEDTLGFQPGTMRLLEDWNRVDNLLVAWGRALLRLDTAFLIGVAALNGRLLPLTPEEINRKSKPAPALSLMTQQKLSKACNQTATEGRRAQHVDRMVALVDLTVNCSSGYIHVSDGRSHKEAAAGDANVLMLSHKIIPPWSLVQKVAEGLSSGIATDSLSEASVHTQCWKDHMDFASKW</sequence>